<feature type="compositionally biased region" description="Polar residues" evidence="1">
    <location>
        <begin position="112"/>
        <end position="124"/>
    </location>
</feature>
<proteinExistence type="predicted"/>
<evidence type="ECO:0000256" key="1">
    <source>
        <dbReference type="SAM" id="MobiDB-lite"/>
    </source>
</evidence>
<name>A0A444UPU2_ACIRT</name>
<feature type="compositionally biased region" description="Basic and acidic residues" evidence="1">
    <location>
        <begin position="62"/>
        <end position="79"/>
    </location>
</feature>
<organism evidence="2 3">
    <name type="scientific">Acipenser ruthenus</name>
    <name type="common">Sterlet sturgeon</name>
    <dbReference type="NCBI Taxonomy" id="7906"/>
    <lineage>
        <taxon>Eukaryota</taxon>
        <taxon>Metazoa</taxon>
        <taxon>Chordata</taxon>
        <taxon>Craniata</taxon>
        <taxon>Vertebrata</taxon>
        <taxon>Euteleostomi</taxon>
        <taxon>Actinopterygii</taxon>
        <taxon>Chondrostei</taxon>
        <taxon>Acipenseriformes</taxon>
        <taxon>Acipenseridae</taxon>
        <taxon>Acipenser</taxon>
    </lineage>
</organism>
<comment type="caution">
    <text evidence="2">The sequence shown here is derived from an EMBL/GenBank/DDBJ whole genome shotgun (WGS) entry which is preliminary data.</text>
</comment>
<gene>
    <name evidence="2" type="ORF">EOD39_3150</name>
</gene>
<feature type="region of interest" description="Disordered" evidence="1">
    <location>
        <begin position="1"/>
        <end position="136"/>
    </location>
</feature>
<dbReference type="Proteomes" id="UP000289886">
    <property type="component" value="Unassembled WGS sequence"/>
</dbReference>
<evidence type="ECO:0000313" key="2">
    <source>
        <dbReference type="EMBL" id="RXM37184.1"/>
    </source>
</evidence>
<feature type="compositionally biased region" description="Basic and acidic residues" evidence="1">
    <location>
        <begin position="125"/>
        <end position="136"/>
    </location>
</feature>
<evidence type="ECO:0000313" key="3">
    <source>
        <dbReference type="Proteomes" id="UP000289886"/>
    </source>
</evidence>
<feature type="compositionally biased region" description="Basic and acidic residues" evidence="1">
    <location>
        <begin position="1"/>
        <end position="14"/>
    </location>
</feature>
<dbReference type="EMBL" id="SCEB01214093">
    <property type="protein sequence ID" value="RXM37184.1"/>
    <property type="molecule type" value="Genomic_DNA"/>
</dbReference>
<dbReference type="AlphaFoldDB" id="A0A444UPU2"/>
<sequence>MFCKMCMDKTEKGFSIDAKAAGQGENNQNRGKRVGGKGKELDRAVGSTSSSETPVVPESDNEEKVESENVRGAEREKEQAGVSEAGEPGSQQTQEQAGSGVLEYAEAGPSNVKEQTGNLVTPDSGSKERERCRTRK</sequence>
<accession>A0A444UPU2</accession>
<reference evidence="2 3" key="1">
    <citation type="submission" date="2019-01" db="EMBL/GenBank/DDBJ databases">
        <title>Draft Genome and Complete Hox-Cluster Characterization of the Sterlet Sturgeon (Acipenser ruthenus).</title>
        <authorList>
            <person name="Wei Q."/>
        </authorList>
    </citation>
    <scope>NUCLEOTIDE SEQUENCE [LARGE SCALE GENOMIC DNA]</scope>
    <source>
        <strain evidence="2">WHYD16114868_AA</strain>
        <tissue evidence="2">Blood</tissue>
    </source>
</reference>
<keyword evidence="3" id="KW-1185">Reference proteome</keyword>
<protein>
    <submittedName>
        <fullName evidence="2">Uncharacterized protein</fullName>
    </submittedName>
</protein>